<proteinExistence type="predicted"/>
<reference evidence="1 2" key="1">
    <citation type="journal article" date="2020" name="Cell">
        <title>Large-Scale Comparative Analyses of Tick Genomes Elucidate Their Genetic Diversity and Vector Capacities.</title>
        <authorList>
            <consortium name="Tick Genome and Microbiome Consortium (TIGMIC)"/>
            <person name="Jia N."/>
            <person name="Wang J."/>
            <person name="Shi W."/>
            <person name="Du L."/>
            <person name="Sun Y."/>
            <person name="Zhan W."/>
            <person name="Jiang J.F."/>
            <person name="Wang Q."/>
            <person name="Zhang B."/>
            <person name="Ji P."/>
            <person name="Bell-Sakyi L."/>
            <person name="Cui X.M."/>
            <person name="Yuan T.T."/>
            <person name="Jiang B.G."/>
            <person name="Yang W.F."/>
            <person name="Lam T.T."/>
            <person name="Chang Q.C."/>
            <person name="Ding S.J."/>
            <person name="Wang X.J."/>
            <person name="Zhu J.G."/>
            <person name="Ruan X.D."/>
            <person name="Zhao L."/>
            <person name="Wei J.T."/>
            <person name="Ye R.Z."/>
            <person name="Que T.C."/>
            <person name="Du C.H."/>
            <person name="Zhou Y.H."/>
            <person name="Cheng J.X."/>
            <person name="Dai P.F."/>
            <person name="Guo W.B."/>
            <person name="Han X.H."/>
            <person name="Huang E.J."/>
            <person name="Li L.F."/>
            <person name="Wei W."/>
            <person name="Gao Y.C."/>
            <person name="Liu J.Z."/>
            <person name="Shao H.Z."/>
            <person name="Wang X."/>
            <person name="Wang C.C."/>
            <person name="Yang T.C."/>
            <person name="Huo Q.B."/>
            <person name="Li W."/>
            <person name="Chen H.Y."/>
            <person name="Chen S.E."/>
            <person name="Zhou L.G."/>
            <person name="Ni X.B."/>
            <person name="Tian J.H."/>
            <person name="Sheng Y."/>
            <person name="Liu T."/>
            <person name="Pan Y.S."/>
            <person name="Xia L.Y."/>
            <person name="Li J."/>
            <person name="Zhao F."/>
            <person name="Cao W.C."/>
        </authorList>
    </citation>
    <scope>NUCLEOTIDE SEQUENCE [LARGE SCALE GENOMIC DNA]</scope>
    <source>
        <strain evidence="1">Iper-2018</strain>
    </source>
</reference>
<accession>A0AC60Q7H5</accession>
<sequence>MQQAGPGAARCLGRASRTYCSSEVWEYPRPPSWYEITLPNLPESFFKTNFRVSRATFSYVVSACSRMQREDTNMRPAIPLHKRVAIGMYRWATSSKDKTVGNLFGLEPRFVRFPKVEQLEDHMQRFTASMLPALIASDLFRVGTKQIAGCDVGPIILCDEAFPLDTHLMKPYPYSSAVAAASVILTVLLASPIFTAHDVLTGPAAVHHRFSPSTWQCCGLAPSSSTLADSVKFNWQHLPVSPDEGGVARLQTGCTHRSYLGTAPKLGCVTYTLLLLRCDCTDKLDNAKGDNGGIAEKGQLLSRNAVEVPVDVSASPRQCRGEGERAPVDLDLNVPPVPSHRCNGVELQRSEALL</sequence>
<protein>
    <submittedName>
        <fullName evidence="1">Uncharacterized protein</fullName>
    </submittedName>
</protein>
<organism evidence="1 2">
    <name type="scientific">Ixodes persulcatus</name>
    <name type="common">Taiga tick</name>
    <dbReference type="NCBI Taxonomy" id="34615"/>
    <lineage>
        <taxon>Eukaryota</taxon>
        <taxon>Metazoa</taxon>
        <taxon>Ecdysozoa</taxon>
        <taxon>Arthropoda</taxon>
        <taxon>Chelicerata</taxon>
        <taxon>Arachnida</taxon>
        <taxon>Acari</taxon>
        <taxon>Parasitiformes</taxon>
        <taxon>Ixodida</taxon>
        <taxon>Ixodoidea</taxon>
        <taxon>Ixodidae</taxon>
        <taxon>Ixodinae</taxon>
        <taxon>Ixodes</taxon>
    </lineage>
</organism>
<keyword evidence="2" id="KW-1185">Reference proteome</keyword>
<comment type="caution">
    <text evidence="1">The sequence shown here is derived from an EMBL/GenBank/DDBJ whole genome shotgun (WGS) entry which is preliminary data.</text>
</comment>
<dbReference type="Proteomes" id="UP000805193">
    <property type="component" value="Unassembled WGS sequence"/>
</dbReference>
<name>A0AC60Q7H5_IXOPE</name>
<evidence type="ECO:0000313" key="1">
    <source>
        <dbReference type="EMBL" id="KAG0429847.1"/>
    </source>
</evidence>
<evidence type="ECO:0000313" key="2">
    <source>
        <dbReference type="Proteomes" id="UP000805193"/>
    </source>
</evidence>
<gene>
    <name evidence="1" type="ORF">HPB47_023242</name>
</gene>
<dbReference type="EMBL" id="JABSTQ010009375">
    <property type="protein sequence ID" value="KAG0429847.1"/>
    <property type="molecule type" value="Genomic_DNA"/>
</dbReference>